<feature type="compositionally biased region" description="Polar residues" evidence="1">
    <location>
        <begin position="311"/>
        <end position="325"/>
    </location>
</feature>
<reference evidence="2" key="2">
    <citation type="submission" date="2022-11" db="EMBL/GenBank/DDBJ databases">
        <title>complete genomes of mycoplasma synoviae ZX313 strain and SD2 strain.</title>
        <authorList>
            <person name="Zhong Q."/>
        </authorList>
    </citation>
    <scope>NUCLEOTIDE SEQUENCE</scope>
    <source>
        <strain evidence="2">SD2</strain>
    </source>
</reference>
<name>A0AAX3F0R7_MYCSY</name>
<dbReference type="AlphaFoldDB" id="A0AAX3F0R7"/>
<dbReference type="RefSeq" id="WP_267274344.1">
    <property type="nucleotide sequence ID" value="NZ_CP107525.1"/>
</dbReference>
<organism evidence="2 3">
    <name type="scientific">Mycoplasmopsis synoviae</name>
    <name type="common">Mycoplasma synoviae</name>
    <dbReference type="NCBI Taxonomy" id="2109"/>
    <lineage>
        <taxon>Bacteria</taxon>
        <taxon>Bacillati</taxon>
        <taxon>Mycoplasmatota</taxon>
        <taxon>Mycoplasmoidales</taxon>
        <taxon>Metamycoplasmataceae</taxon>
        <taxon>Mycoplasmopsis</taxon>
    </lineage>
</organism>
<feature type="region of interest" description="Disordered" evidence="1">
    <location>
        <begin position="311"/>
        <end position="331"/>
    </location>
</feature>
<proteinExistence type="predicted"/>
<gene>
    <name evidence="2" type="ORF">OIE46_03220</name>
</gene>
<evidence type="ECO:0000313" key="2">
    <source>
        <dbReference type="EMBL" id="UZW64354.1"/>
    </source>
</evidence>
<dbReference type="Proteomes" id="UP001164481">
    <property type="component" value="Chromosome"/>
</dbReference>
<evidence type="ECO:0000313" key="3">
    <source>
        <dbReference type="Proteomes" id="UP001164481"/>
    </source>
</evidence>
<reference evidence="2" key="1">
    <citation type="submission" date="2022-10" db="EMBL/GenBank/DDBJ databases">
        <authorList>
            <person name="Wei X."/>
        </authorList>
    </citation>
    <scope>NUCLEOTIDE SEQUENCE</scope>
    <source>
        <strain evidence="2">SD2</strain>
    </source>
</reference>
<dbReference type="EMBL" id="CP107525">
    <property type="protein sequence ID" value="UZW64354.1"/>
    <property type="molecule type" value="Genomic_DNA"/>
</dbReference>
<sequence>MQNFTIKKFWNQEVTPLSPGSVGTSFNKLNLSQMQADQVLSSFVEKSLFSLITKNNKPLSANEAIIKYSKLQGAEFKAKATIGNTDYDNWTTSEVVEVTWDAPVVANQAIFAQLLEESSGVEIAAEKAQLFVKQFMVNSERTAWDRLEAKIKADAKFVNYNFNDNNQNAQSIRNKIIEEARKLTKVWDPKQGVFGVHDEDIAVFVKPEVLDKLAAVVVGNNAVSALNDGANAVTKVGGFDVFANPYLSAYDIVVTTKFVGVKADKLTNVYAGYATLNSKDIVVTVEGKSACAVLYSNLAVGLAATDRANSNANTYEQKPKSQTTDIKFKPN</sequence>
<protein>
    <submittedName>
        <fullName evidence="2">Uncharacterized protein</fullName>
    </submittedName>
</protein>
<evidence type="ECO:0000256" key="1">
    <source>
        <dbReference type="SAM" id="MobiDB-lite"/>
    </source>
</evidence>
<accession>A0AAX3F0R7</accession>